<reference evidence="3" key="2">
    <citation type="submission" date="2013-10" db="EMBL/GenBank/DDBJ databases">
        <authorList>
            <person name="Aslett M."/>
        </authorList>
    </citation>
    <scope>NUCLEOTIDE SEQUENCE [LARGE SCALE GENOMIC DNA]</scope>
    <source>
        <strain evidence="3">Houghton</strain>
    </source>
</reference>
<sequence length="350" mass="37779">MLQANKATVLTDFNLESLSIQFLEIDYFILVFSRVTRVASLLAGFASAALMQAAGSPGGHRLLQLLHILATGGALCFMLLVLLLSTLCSMWGPGLALRGSGPSSVAAAVKAMDQAQQTTLRLFNLGLFCFVVSSSVSALLFQSALCCCILIILYFFIGFEISSSSKDIKQQLLPRALASGEIKGNPLAQSAAAAAAAEEAAAAAADSCCPSDSFQCLGSSSSSSSSSYFQSRSSTVETIKFIKCPAVQTPQQQQPYAAATTQQNQRFPSLQQQQQQQPYLQQQHQQSFSLHEPNYQHQQLHHQQQLQQQQQQQQEEEEEILGDFASSAYTSIARGLSLFLGLEGEETGDT</sequence>
<evidence type="ECO:0000256" key="2">
    <source>
        <dbReference type="SAM" id="Phobius"/>
    </source>
</evidence>
<dbReference type="Proteomes" id="UP000030747">
    <property type="component" value="Unassembled WGS sequence"/>
</dbReference>
<protein>
    <recommendedName>
        <fullName evidence="5">Transmembrane protein</fullName>
    </recommendedName>
</protein>
<feature type="transmembrane region" description="Helical" evidence="2">
    <location>
        <begin position="27"/>
        <end position="50"/>
    </location>
</feature>
<dbReference type="EMBL" id="HG673747">
    <property type="protein sequence ID" value="CDJ37111.1"/>
    <property type="molecule type" value="Genomic_DNA"/>
</dbReference>
<organism evidence="3 4">
    <name type="scientific">Eimeria tenella</name>
    <name type="common">Coccidian parasite</name>
    <dbReference type="NCBI Taxonomy" id="5802"/>
    <lineage>
        <taxon>Eukaryota</taxon>
        <taxon>Sar</taxon>
        <taxon>Alveolata</taxon>
        <taxon>Apicomplexa</taxon>
        <taxon>Conoidasida</taxon>
        <taxon>Coccidia</taxon>
        <taxon>Eucoccidiorida</taxon>
        <taxon>Eimeriorina</taxon>
        <taxon>Eimeriidae</taxon>
        <taxon>Eimeria</taxon>
    </lineage>
</organism>
<evidence type="ECO:0000313" key="3">
    <source>
        <dbReference type="EMBL" id="CDJ37111.1"/>
    </source>
</evidence>
<dbReference type="OrthoDB" id="10253246at2759"/>
<dbReference type="RefSeq" id="XP_013227949.1">
    <property type="nucleotide sequence ID" value="XM_013372495.1"/>
</dbReference>
<evidence type="ECO:0008006" key="5">
    <source>
        <dbReference type="Google" id="ProtNLM"/>
    </source>
</evidence>
<keyword evidence="4" id="KW-1185">Reference proteome</keyword>
<accession>U6KJY0</accession>
<feature type="compositionally biased region" description="Low complexity" evidence="1">
    <location>
        <begin position="296"/>
        <end position="313"/>
    </location>
</feature>
<keyword evidence="2" id="KW-0472">Membrane</keyword>
<keyword evidence="2" id="KW-0812">Transmembrane</keyword>
<reference evidence="3" key="1">
    <citation type="submission" date="2013-10" db="EMBL/GenBank/DDBJ databases">
        <title>Genomic analysis of the causative agents of coccidiosis in chickens.</title>
        <authorList>
            <person name="Reid A.J."/>
            <person name="Blake D."/>
            <person name="Billington K."/>
            <person name="Browne H."/>
            <person name="Dunn M."/>
            <person name="Hung S."/>
            <person name="Kawahara F."/>
            <person name="Miranda-Saavedra D."/>
            <person name="Mourier T."/>
            <person name="Nagra H."/>
            <person name="Otto T.D."/>
            <person name="Rawlings N."/>
            <person name="Sanchez A."/>
            <person name="Sanders M."/>
            <person name="Subramaniam C."/>
            <person name="Tay Y."/>
            <person name="Dear P."/>
            <person name="Doerig C."/>
            <person name="Gruber A."/>
            <person name="Parkinson J."/>
            <person name="Shirley M."/>
            <person name="Wan K.L."/>
            <person name="Berriman M."/>
            <person name="Tomley F."/>
            <person name="Pain A."/>
        </authorList>
    </citation>
    <scope>NUCLEOTIDE SEQUENCE [LARGE SCALE GENOMIC DNA]</scope>
    <source>
        <strain evidence="3">Houghton</strain>
    </source>
</reference>
<dbReference type="AlphaFoldDB" id="U6KJY0"/>
<feature type="region of interest" description="Disordered" evidence="1">
    <location>
        <begin position="255"/>
        <end position="323"/>
    </location>
</feature>
<gene>
    <name evidence="3" type="ORF">ETH_00012845</name>
</gene>
<evidence type="ECO:0000256" key="1">
    <source>
        <dbReference type="SAM" id="MobiDB-lite"/>
    </source>
</evidence>
<proteinExistence type="predicted"/>
<dbReference type="VEuPathDB" id="ToxoDB:ETH_00012845"/>
<dbReference type="GeneID" id="25251736"/>
<evidence type="ECO:0000313" key="4">
    <source>
        <dbReference type="Proteomes" id="UP000030747"/>
    </source>
</evidence>
<feature type="compositionally biased region" description="Low complexity" evidence="1">
    <location>
        <begin position="255"/>
        <end position="286"/>
    </location>
</feature>
<feature type="transmembrane region" description="Helical" evidence="2">
    <location>
        <begin position="125"/>
        <end position="157"/>
    </location>
</feature>
<name>U6KJY0_EIMTE</name>
<dbReference type="VEuPathDB" id="ToxoDB:ETH2_0638300"/>
<keyword evidence="2" id="KW-1133">Transmembrane helix</keyword>
<feature type="transmembrane region" description="Helical" evidence="2">
    <location>
        <begin position="62"/>
        <end position="84"/>
    </location>
</feature>